<sequence>MAEPTVFTFNYKELVTLLLKEQNIHEGIWSIYFKFGIQGANAGPDDSTLLPSVIVPITEVGIQKTNKMTNLAVDAGEVNPRKAVKKPGK</sequence>
<dbReference type="RefSeq" id="WP_090895137.1">
    <property type="nucleotide sequence ID" value="NZ_CZPZ01000005.1"/>
</dbReference>
<accession>A0A0S4L6Z6</accession>
<proteinExistence type="predicted"/>
<name>A0A0S4L6Z6_9BACT</name>
<dbReference type="STRING" id="1742973.COMA2_130097"/>
<evidence type="ECO:0000313" key="1">
    <source>
        <dbReference type="EMBL" id="CUS33505.1"/>
    </source>
</evidence>
<gene>
    <name evidence="1" type="ORF">COMA2_130097</name>
</gene>
<organism evidence="1 2">
    <name type="scientific">Candidatus Nitrospira nitrificans</name>
    <dbReference type="NCBI Taxonomy" id="1742973"/>
    <lineage>
        <taxon>Bacteria</taxon>
        <taxon>Pseudomonadati</taxon>
        <taxon>Nitrospirota</taxon>
        <taxon>Nitrospiria</taxon>
        <taxon>Nitrospirales</taxon>
        <taxon>Nitrospiraceae</taxon>
        <taxon>Nitrospira</taxon>
    </lineage>
</organism>
<dbReference type="Proteomes" id="UP000198736">
    <property type="component" value="Unassembled WGS sequence"/>
</dbReference>
<dbReference type="OrthoDB" id="9095855at2"/>
<reference evidence="2" key="1">
    <citation type="submission" date="2015-10" db="EMBL/GenBank/DDBJ databases">
        <authorList>
            <person name="Luecker S."/>
            <person name="Luecker S."/>
        </authorList>
    </citation>
    <scope>NUCLEOTIDE SEQUENCE [LARGE SCALE GENOMIC DNA]</scope>
</reference>
<protein>
    <submittedName>
        <fullName evidence="1">Uncharacterized protein</fullName>
    </submittedName>
</protein>
<dbReference type="AlphaFoldDB" id="A0A0S4L6Z6"/>
<dbReference type="EMBL" id="CZPZ01000005">
    <property type="protein sequence ID" value="CUS33505.1"/>
    <property type="molecule type" value="Genomic_DNA"/>
</dbReference>
<evidence type="ECO:0000313" key="2">
    <source>
        <dbReference type="Proteomes" id="UP000198736"/>
    </source>
</evidence>
<keyword evidence="2" id="KW-1185">Reference proteome</keyword>